<comment type="similarity">
    <text evidence="1">Belongs to the universal stress protein A family.</text>
</comment>
<dbReference type="AlphaFoldDB" id="A0A1M5F2F1"/>
<feature type="domain" description="UspA" evidence="2">
    <location>
        <begin position="158"/>
        <end position="277"/>
    </location>
</feature>
<dbReference type="EMBL" id="FQVB01000029">
    <property type="protein sequence ID" value="SHF85342.1"/>
    <property type="molecule type" value="Genomic_DNA"/>
</dbReference>
<dbReference type="Gene3D" id="3.40.50.12370">
    <property type="match status" value="1"/>
</dbReference>
<name>A0A1M5F2F1_9BACT</name>
<feature type="domain" description="UspA" evidence="2">
    <location>
        <begin position="3"/>
        <end position="151"/>
    </location>
</feature>
<dbReference type="STRING" id="1121391.SAMN02745206_02789"/>
<dbReference type="CDD" id="cd00293">
    <property type="entry name" value="USP-like"/>
    <property type="match status" value="2"/>
</dbReference>
<organism evidence="3 4">
    <name type="scientific">Desulfacinum infernum DSM 9756</name>
    <dbReference type="NCBI Taxonomy" id="1121391"/>
    <lineage>
        <taxon>Bacteria</taxon>
        <taxon>Pseudomonadati</taxon>
        <taxon>Thermodesulfobacteriota</taxon>
        <taxon>Syntrophobacteria</taxon>
        <taxon>Syntrophobacterales</taxon>
        <taxon>Syntrophobacteraceae</taxon>
        <taxon>Desulfacinum</taxon>
    </lineage>
</organism>
<evidence type="ECO:0000256" key="1">
    <source>
        <dbReference type="ARBA" id="ARBA00008791"/>
    </source>
</evidence>
<dbReference type="PANTHER" id="PTHR46268">
    <property type="entry name" value="STRESS RESPONSE PROTEIN NHAX"/>
    <property type="match status" value="1"/>
</dbReference>
<protein>
    <submittedName>
        <fullName evidence="3">Nucleotide-binding universal stress protein, UspA family</fullName>
    </submittedName>
</protein>
<evidence type="ECO:0000259" key="2">
    <source>
        <dbReference type="Pfam" id="PF00582"/>
    </source>
</evidence>
<accession>A0A1M5F2F1</accession>
<dbReference type="Pfam" id="PF00582">
    <property type="entry name" value="Usp"/>
    <property type="match status" value="2"/>
</dbReference>
<evidence type="ECO:0000313" key="3">
    <source>
        <dbReference type="EMBL" id="SHF85342.1"/>
    </source>
</evidence>
<dbReference type="SUPFAM" id="SSF52402">
    <property type="entry name" value="Adenine nucleotide alpha hydrolases-like"/>
    <property type="match status" value="2"/>
</dbReference>
<evidence type="ECO:0000313" key="4">
    <source>
        <dbReference type="Proteomes" id="UP000184076"/>
    </source>
</evidence>
<sequence>MERHLLVTVSEETACLCGVRFVADFLENREFLRVTLLYVAQTHAPDPWNNREYLIRGPHISEEVRWRGERALTEAKEILVRKGMSPEHVETLLVAKTMNVAKEVVREAARGSYDALVLGRRGYAALSGLFSGSVTSDVLEQPLACPVWICRKPAEGPRNVLLCVDGSPASLRMADHVGFMLQRESHRVCLFHVMNDEGGLDASRILDESQRVLEENGVASQRIDRKLTVGGKVADLILGEAARGGYPVIAAGHQNESKGLLQAIFTGSVCTSILKKLEHGALWVSK</sequence>
<dbReference type="Proteomes" id="UP000184076">
    <property type="component" value="Unassembled WGS sequence"/>
</dbReference>
<gene>
    <name evidence="3" type="ORF">SAMN02745206_02789</name>
</gene>
<reference evidence="4" key="1">
    <citation type="submission" date="2016-11" db="EMBL/GenBank/DDBJ databases">
        <authorList>
            <person name="Varghese N."/>
            <person name="Submissions S."/>
        </authorList>
    </citation>
    <scope>NUCLEOTIDE SEQUENCE [LARGE SCALE GENOMIC DNA]</scope>
    <source>
        <strain evidence="4">DSM 9756</strain>
    </source>
</reference>
<dbReference type="PANTHER" id="PTHR46268:SF15">
    <property type="entry name" value="UNIVERSAL STRESS PROTEIN HP_0031"/>
    <property type="match status" value="1"/>
</dbReference>
<dbReference type="RefSeq" id="WP_178371995.1">
    <property type="nucleotide sequence ID" value="NZ_FQVB01000029.1"/>
</dbReference>
<proteinExistence type="inferred from homology"/>
<dbReference type="InterPro" id="IPR006016">
    <property type="entry name" value="UspA"/>
</dbReference>
<keyword evidence="4" id="KW-1185">Reference proteome</keyword>